<reference evidence="8 10" key="1">
    <citation type="journal article" date="2014" name="Genome Announc.">
        <title>Comparative Genome Analysis of Two Isolates of the Fish Pathogen Piscirickettsia salmonis from Different Hosts Reveals Major Differences in Virulence-Associated Secretion Systems.</title>
        <authorList>
            <person name="Bohle H."/>
            <person name="Henriquez P."/>
            <person name="Grothusen H."/>
            <person name="Navas E."/>
            <person name="Sandoval A."/>
            <person name="Bustamante F."/>
            <person name="Bustos P."/>
            <person name="Mancilla M."/>
        </authorList>
    </citation>
    <scope>NUCLEOTIDE SEQUENCE [LARGE SCALE GENOMIC DNA]</scope>
    <source>
        <strain evidence="10">B1-32597</strain>
        <strain evidence="8">PM32597B1</strain>
    </source>
</reference>
<dbReference type="InterPro" id="IPR011006">
    <property type="entry name" value="CheY-like_superfamily"/>
</dbReference>
<dbReference type="Proteomes" id="UP000029558">
    <property type="component" value="Chromosome"/>
</dbReference>
<dbReference type="GeneID" id="66741866"/>
<dbReference type="Pfam" id="PF00072">
    <property type="entry name" value="Response_reg"/>
    <property type="match status" value="1"/>
</dbReference>
<feature type="domain" description="OmpR/PhoB-type" evidence="7">
    <location>
        <begin position="131"/>
        <end position="229"/>
    </location>
</feature>
<dbReference type="CDD" id="cd00383">
    <property type="entry name" value="trans_reg_C"/>
    <property type="match status" value="1"/>
</dbReference>
<dbReference type="InterPro" id="IPR001867">
    <property type="entry name" value="OmpR/PhoB-type_DNA-bd"/>
</dbReference>
<dbReference type="PANTHER" id="PTHR48111:SF40">
    <property type="entry name" value="PHOSPHATE REGULON TRANSCRIPTIONAL REGULATORY PROTEIN PHOB"/>
    <property type="match status" value="1"/>
</dbReference>
<evidence type="ECO:0000256" key="4">
    <source>
        <dbReference type="PROSITE-ProRule" id="PRU00169"/>
    </source>
</evidence>
<evidence type="ECO:0000313" key="10">
    <source>
        <dbReference type="Proteomes" id="UP000029558"/>
    </source>
</evidence>
<dbReference type="RefSeq" id="WP_016209908.1">
    <property type="nucleotide sequence ID" value="NZ_CP012413.1"/>
</dbReference>
<reference evidence="9 11" key="3">
    <citation type="submission" date="2019-04" db="EMBL/GenBank/DDBJ databases">
        <title>Complete genome sequencing of Piscirickettsia salmonis strain Psal-009.</title>
        <authorList>
            <person name="Schober I."/>
            <person name="Bunk B."/>
            <person name="Sproer C."/>
            <person name="Carril G.P."/>
            <person name="Riedel T."/>
            <person name="Flores-Herrera P.A."/>
            <person name="Nourdin-Galindo G."/>
            <person name="Marshall S.H."/>
            <person name="Overmann J."/>
        </authorList>
    </citation>
    <scope>NUCLEOTIDE SEQUENCE [LARGE SCALE GENOMIC DNA]</scope>
    <source>
        <strain evidence="9 11">Psal-009</strain>
    </source>
</reference>
<evidence type="ECO:0000313" key="9">
    <source>
        <dbReference type="EMBL" id="QGO05094.1"/>
    </source>
</evidence>
<proteinExistence type="predicted"/>
<accession>A0A095BBV2</accession>
<name>A0A095BBV2_PISSA</name>
<evidence type="ECO:0000313" key="8">
    <source>
        <dbReference type="EMBL" id="ALB23559.1"/>
    </source>
</evidence>
<gene>
    <name evidence="9" type="primary">phoB</name>
    <name evidence="8" type="ORF">KU39_2381</name>
    <name evidence="9" type="ORF">Psal009_00974</name>
</gene>
<dbReference type="EMBL" id="CP012508">
    <property type="protein sequence ID" value="ALB23559.1"/>
    <property type="molecule type" value="Genomic_DNA"/>
</dbReference>
<organism evidence="9 11">
    <name type="scientific">Piscirickettsia salmonis</name>
    <dbReference type="NCBI Taxonomy" id="1238"/>
    <lineage>
        <taxon>Bacteria</taxon>
        <taxon>Pseudomonadati</taxon>
        <taxon>Pseudomonadota</taxon>
        <taxon>Gammaproteobacteria</taxon>
        <taxon>Thiotrichales</taxon>
        <taxon>Piscirickettsiaceae</taxon>
        <taxon>Piscirickettsia</taxon>
    </lineage>
</organism>
<dbReference type="PROSITE" id="PS51755">
    <property type="entry name" value="OMPR_PHOB"/>
    <property type="match status" value="1"/>
</dbReference>
<dbReference type="EMBL" id="CP038908">
    <property type="protein sequence ID" value="QGO05094.1"/>
    <property type="molecule type" value="Genomic_DNA"/>
</dbReference>
<dbReference type="Gene3D" id="3.40.50.2300">
    <property type="match status" value="1"/>
</dbReference>
<dbReference type="OrthoDB" id="9802426at2"/>
<dbReference type="CDD" id="cd17618">
    <property type="entry name" value="REC_OmpR_PhoB"/>
    <property type="match status" value="1"/>
</dbReference>
<dbReference type="Pfam" id="PF00486">
    <property type="entry name" value="Trans_reg_C"/>
    <property type="match status" value="1"/>
</dbReference>
<evidence type="ECO:0000313" key="11">
    <source>
        <dbReference type="Proteomes" id="UP000422232"/>
    </source>
</evidence>
<dbReference type="InterPro" id="IPR036388">
    <property type="entry name" value="WH-like_DNA-bd_sf"/>
</dbReference>
<dbReference type="GO" id="GO:0000156">
    <property type="term" value="F:phosphorelay response regulator activity"/>
    <property type="evidence" value="ECO:0007669"/>
    <property type="project" value="TreeGrafter"/>
</dbReference>
<dbReference type="Gene3D" id="6.10.250.690">
    <property type="match status" value="1"/>
</dbReference>
<keyword evidence="2" id="KW-0902">Two-component regulatory system</keyword>
<dbReference type="GO" id="GO:0000976">
    <property type="term" value="F:transcription cis-regulatory region binding"/>
    <property type="evidence" value="ECO:0007669"/>
    <property type="project" value="TreeGrafter"/>
</dbReference>
<dbReference type="GO" id="GO:0005829">
    <property type="term" value="C:cytosol"/>
    <property type="evidence" value="ECO:0007669"/>
    <property type="project" value="TreeGrafter"/>
</dbReference>
<dbReference type="SMART" id="SM00862">
    <property type="entry name" value="Trans_reg_C"/>
    <property type="match status" value="1"/>
</dbReference>
<dbReference type="GO" id="GO:0006355">
    <property type="term" value="P:regulation of DNA-templated transcription"/>
    <property type="evidence" value="ECO:0007669"/>
    <property type="project" value="InterPro"/>
</dbReference>
<evidence type="ECO:0000259" key="7">
    <source>
        <dbReference type="PROSITE" id="PS51755"/>
    </source>
</evidence>
<feature type="DNA-binding region" description="OmpR/PhoB-type" evidence="5">
    <location>
        <begin position="131"/>
        <end position="229"/>
    </location>
</feature>
<reference evidence="8" key="2">
    <citation type="submission" date="2015-08" db="EMBL/GenBank/DDBJ databases">
        <title>Complete genome sequence of Piscirickettsia salmonis strain PM32597B1.</title>
        <authorList>
            <person name="Bohle H."/>
            <person name="Henriquez P."/>
            <person name="Navas E."/>
            <person name="Grothusen H."/>
            <person name="Bustamante F."/>
            <person name="Bustos P."/>
            <person name="Bustos P."/>
            <person name="Mancilla M."/>
        </authorList>
    </citation>
    <scope>NUCLEOTIDE SEQUENCE</scope>
    <source>
        <strain evidence="8">PM32597B1</strain>
    </source>
</reference>
<dbReference type="SUPFAM" id="SSF46894">
    <property type="entry name" value="C-terminal effector domain of the bipartite response regulators"/>
    <property type="match status" value="1"/>
</dbReference>
<dbReference type="SMART" id="SM00448">
    <property type="entry name" value="REC"/>
    <property type="match status" value="1"/>
</dbReference>
<evidence type="ECO:0000256" key="2">
    <source>
        <dbReference type="ARBA" id="ARBA00023012"/>
    </source>
</evidence>
<sequence>MTARIMIIDDEAPIRDMVRFALELSHFEVIEAETAKEGQRKIIEKTPDLLLLDWMLPDQAGIELAQTLKVQYPALPIIMLTARAEEESRVLGLEQADDYVIKPFSPRELIARIKAVLRRSQTNAGENTEPAQFISLGSLCVNQDSQQVFINDQAVKTGPIEYKLICFFITHPNKVFSREQLLNRVWGPQVYVSERTVDVHIRRLRKILESAGSYNYIHTTRGSGYSLRLPAEDDPA</sequence>
<dbReference type="PANTHER" id="PTHR48111">
    <property type="entry name" value="REGULATOR OF RPOS"/>
    <property type="match status" value="1"/>
</dbReference>
<dbReference type="Gene3D" id="1.10.10.10">
    <property type="entry name" value="Winged helix-like DNA-binding domain superfamily/Winged helix DNA-binding domain"/>
    <property type="match status" value="1"/>
</dbReference>
<dbReference type="InterPro" id="IPR001789">
    <property type="entry name" value="Sig_transdc_resp-reg_receiver"/>
</dbReference>
<feature type="modified residue" description="4-aspartylphosphate" evidence="4">
    <location>
        <position position="53"/>
    </location>
</feature>
<protein>
    <submittedName>
        <fullName evidence="9">Phosphate regulon transcriptional regulatory protein PhoB</fullName>
    </submittedName>
    <submittedName>
        <fullName evidence="8">Two-component transcriptional regulatory family protein</fullName>
    </submittedName>
</protein>
<dbReference type="InterPro" id="IPR016032">
    <property type="entry name" value="Sig_transdc_resp-reg_C-effctor"/>
</dbReference>
<evidence type="ECO:0000256" key="5">
    <source>
        <dbReference type="PROSITE-ProRule" id="PRU01091"/>
    </source>
</evidence>
<keyword evidence="1 4" id="KW-0597">Phosphoprotein</keyword>
<evidence type="ECO:0000256" key="1">
    <source>
        <dbReference type="ARBA" id="ARBA00022553"/>
    </source>
</evidence>
<dbReference type="Proteomes" id="UP000422232">
    <property type="component" value="Chromosome"/>
</dbReference>
<dbReference type="AlphaFoldDB" id="A0A095BBV2"/>
<dbReference type="SUPFAM" id="SSF52172">
    <property type="entry name" value="CheY-like"/>
    <property type="match status" value="1"/>
</dbReference>
<dbReference type="PROSITE" id="PS50110">
    <property type="entry name" value="RESPONSE_REGULATORY"/>
    <property type="match status" value="1"/>
</dbReference>
<evidence type="ECO:0000256" key="3">
    <source>
        <dbReference type="ARBA" id="ARBA00023125"/>
    </source>
</evidence>
<feature type="domain" description="Response regulatory" evidence="6">
    <location>
        <begin position="4"/>
        <end position="117"/>
    </location>
</feature>
<evidence type="ECO:0000259" key="6">
    <source>
        <dbReference type="PROSITE" id="PS50110"/>
    </source>
</evidence>
<dbReference type="InterPro" id="IPR039420">
    <property type="entry name" value="WalR-like"/>
</dbReference>
<dbReference type="GO" id="GO:0032993">
    <property type="term" value="C:protein-DNA complex"/>
    <property type="evidence" value="ECO:0007669"/>
    <property type="project" value="TreeGrafter"/>
</dbReference>
<keyword evidence="3 5" id="KW-0238">DNA-binding</keyword>
<dbReference type="STRING" id="1238.AWJ11_11915"/>
<keyword evidence="11" id="KW-1185">Reference proteome</keyword>